<proteinExistence type="predicted"/>
<dbReference type="Proteomes" id="UP001057402">
    <property type="component" value="Chromosome 3"/>
</dbReference>
<evidence type="ECO:0000313" key="2">
    <source>
        <dbReference type="Proteomes" id="UP001057402"/>
    </source>
</evidence>
<gene>
    <name evidence="1" type="ORF">MLD38_006143</name>
</gene>
<evidence type="ECO:0000313" key="1">
    <source>
        <dbReference type="EMBL" id="KAI4379904.1"/>
    </source>
</evidence>
<dbReference type="EMBL" id="CM042882">
    <property type="protein sequence ID" value="KAI4379904.1"/>
    <property type="molecule type" value="Genomic_DNA"/>
</dbReference>
<organism evidence="1 2">
    <name type="scientific">Melastoma candidum</name>
    <dbReference type="NCBI Taxonomy" id="119954"/>
    <lineage>
        <taxon>Eukaryota</taxon>
        <taxon>Viridiplantae</taxon>
        <taxon>Streptophyta</taxon>
        <taxon>Embryophyta</taxon>
        <taxon>Tracheophyta</taxon>
        <taxon>Spermatophyta</taxon>
        <taxon>Magnoliopsida</taxon>
        <taxon>eudicotyledons</taxon>
        <taxon>Gunneridae</taxon>
        <taxon>Pentapetalae</taxon>
        <taxon>rosids</taxon>
        <taxon>malvids</taxon>
        <taxon>Myrtales</taxon>
        <taxon>Melastomataceae</taxon>
        <taxon>Melastomatoideae</taxon>
        <taxon>Melastomateae</taxon>
        <taxon>Melastoma</taxon>
    </lineage>
</organism>
<comment type="caution">
    <text evidence="1">The sequence shown here is derived from an EMBL/GenBank/DDBJ whole genome shotgun (WGS) entry which is preliminary data.</text>
</comment>
<name>A0ACB9RLZ7_9MYRT</name>
<sequence>MEAGAVLLASVHLRHIIPLDFDSIDYAPQPDAPHVASSVESEDAQPCLPTIDLESPLAESSLVRACESWGMFIVTNHGIPTDVLEGVEGDALRFFSLPKEDKMKALRAPGGTIGYGVAPLAAVLDKAMWHEGFTMIGSPVEHAKQVWPRDYMRFCETMEEYQKRMKTLSEKILGLLLKNCGGLPSFHESGGPSTTLQLNSYPACQCPKEIFGLAPHTDTSFITIIQQSNVSGLQLFHERHGWISVSPKTGSLVVNVGDMLHIMSNARFLNALHRVTVSRTWHRLSFAYFYGPPADFEVSPIVKTHASGSHQAARFRPVTKREYIRMKNQDPDALSKIKITREG</sequence>
<reference evidence="2" key="1">
    <citation type="journal article" date="2023" name="Front. Plant Sci.">
        <title>Chromosomal-level genome assembly of Melastoma candidum provides insights into trichome evolution.</title>
        <authorList>
            <person name="Zhong Y."/>
            <person name="Wu W."/>
            <person name="Sun C."/>
            <person name="Zou P."/>
            <person name="Liu Y."/>
            <person name="Dai S."/>
            <person name="Zhou R."/>
        </authorList>
    </citation>
    <scope>NUCLEOTIDE SEQUENCE [LARGE SCALE GENOMIC DNA]</scope>
</reference>
<keyword evidence="2" id="KW-1185">Reference proteome</keyword>
<accession>A0ACB9RLZ7</accession>
<protein>
    <submittedName>
        <fullName evidence="1">Uncharacterized protein</fullName>
    </submittedName>
</protein>